<keyword evidence="5" id="KW-0472">Membrane</keyword>
<keyword evidence="3" id="KW-0997">Cell inner membrane</keyword>
<gene>
    <name evidence="7" type="ORF">HKW67_03785</name>
</gene>
<dbReference type="PANTHER" id="PTHR30606:SF10">
    <property type="entry name" value="PHOSPHATIDYLINOSITOL MANNOSIDE ACYLTRANSFERASE"/>
    <property type="match status" value="1"/>
</dbReference>
<evidence type="ECO:0000256" key="1">
    <source>
        <dbReference type="ARBA" id="ARBA00004533"/>
    </source>
</evidence>
<keyword evidence="8" id="KW-1185">Reference proteome</keyword>
<dbReference type="CDD" id="cd07984">
    <property type="entry name" value="LPLAT_LABLAT-like"/>
    <property type="match status" value="1"/>
</dbReference>
<evidence type="ECO:0000256" key="3">
    <source>
        <dbReference type="ARBA" id="ARBA00022519"/>
    </source>
</evidence>
<keyword evidence="2" id="KW-1003">Cell membrane</keyword>
<dbReference type="InterPro" id="IPR004960">
    <property type="entry name" value="LipA_acyltrans"/>
</dbReference>
<dbReference type="KEGG" id="ggr:HKW67_03785"/>
<dbReference type="GO" id="GO:0009247">
    <property type="term" value="P:glycolipid biosynthetic process"/>
    <property type="evidence" value="ECO:0007669"/>
    <property type="project" value="UniProtKB-ARBA"/>
</dbReference>
<evidence type="ECO:0000256" key="2">
    <source>
        <dbReference type="ARBA" id="ARBA00022475"/>
    </source>
</evidence>
<reference evidence="7 8" key="1">
    <citation type="submission" date="2020-05" db="EMBL/GenBank/DDBJ databases">
        <title>Complete genome sequence of Gemmatimonas greenlandica TET16.</title>
        <authorList>
            <person name="Zeng Y."/>
        </authorList>
    </citation>
    <scope>NUCLEOTIDE SEQUENCE [LARGE SCALE GENOMIC DNA]</scope>
    <source>
        <strain evidence="7 8">TET16</strain>
    </source>
</reference>
<accession>A0A6M4IHW4</accession>
<protein>
    <submittedName>
        <fullName evidence="7">Lysophospholipid acyltransferase family protein</fullName>
    </submittedName>
</protein>
<comment type="subcellular location">
    <subcellularLocation>
        <location evidence="1">Cell inner membrane</location>
    </subcellularLocation>
</comment>
<dbReference type="PIRSF" id="PIRSF026649">
    <property type="entry name" value="MsbB"/>
    <property type="match status" value="1"/>
</dbReference>
<evidence type="ECO:0000313" key="7">
    <source>
        <dbReference type="EMBL" id="QJR34694.1"/>
    </source>
</evidence>
<dbReference type="GO" id="GO:0005886">
    <property type="term" value="C:plasma membrane"/>
    <property type="evidence" value="ECO:0007669"/>
    <property type="project" value="UniProtKB-SubCell"/>
</dbReference>
<keyword evidence="6 7" id="KW-0012">Acyltransferase</keyword>
<dbReference type="Pfam" id="PF03279">
    <property type="entry name" value="Lip_A_acyltrans"/>
    <property type="match status" value="1"/>
</dbReference>
<dbReference type="GO" id="GO:0016746">
    <property type="term" value="F:acyltransferase activity"/>
    <property type="evidence" value="ECO:0007669"/>
    <property type="project" value="UniProtKB-KW"/>
</dbReference>
<dbReference type="Proteomes" id="UP000500938">
    <property type="component" value="Chromosome"/>
</dbReference>
<dbReference type="PANTHER" id="PTHR30606">
    <property type="entry name" value="LIPID A BIOSYNTHESIS LAUROYL ACYLTRANSFERASE"/>
    <property type="match status" value="1"/>
</dbReference>
<evidence type="ECO:0000256" key="5">
    <source>
        <dbReference type="ARBA" id="ARBA00023136"/>
    </source>
</evidence>
<evidence type="ECO:0000313" key="8">
    <source>
        <dbReference type="Proteomes" id="UP000500938"/>
    </source>
</evidence>
<dbReference type="RefSeq" id="WP_171224122.1">
    <property type="nucleotide sequence ID" value="NZ_CP053085.1"/>
</dbReference>
<sequence>MPAPSSKPTAKPEAKPATLSHRLEYIGTRIAVFGLRLLGWRGASWVGGLIGRFVYSPVGIRAGVVERQIAAAFPDFSRERVLEVSRRSYDSLGRTSIETAVLPGTSSQHVLDRVERVKGWELVEAAMAKGKGLLIVTGHLGNWEFGGAYFAARGIPIDVVARGMANPIFDAYLTRTRREIGMEVIHDKDAVRRTPRSLRENRAIAFVSDHDALGLASTFVPFFGRPAKTPRGPAVFSLRFDVPTVFVGVVRQPSGRYAILIEPVEVERTGDREVDIDAIVLRYTQILERLVREYPEQYFWQHRRWRRQPPDTPPHLGEP</sequence>
<dbReference type="AlphaFoldDB" id="A0A6M4IHW4"/>
<organism evidence="7 8">
    <name type="scientific">Gemmatimonas groenlandica</name>
    <dbReference type="NCBI Taxonomy" id="2732249"/>
    <lineage>
        <taxon>Bacteria</taxon>
        <taxon>Pseudomonadati</taxon>
        <taxon>Gemmatimonadota</taxon>
        <taxon>Gemmatimonadia</taxon>
        <taxon>Gemmatimonadales</taxon>
        <taxon>Gemmatimonadaceae</taxon>
        <taxon>Gemmatimonas</taxon>
    </lineage>
</organism>
<evidence type="ECO:0000256" key="6">
    <source>
        <dbReference type="ARBA" id="ARBA00023315"/>
    </source>
</evidence>
<evidence type="ECO:0000256" key="4">
    <source>
        <dbReference type="ARBA" id="ARBA00022679"/>
    </source>
</evidence>
<name>A0A6M4IHW4_9BACT</name>
<keyword evidence="4 7" id="KW-0808">Transferase</keyword>
<proteinExistence type="predicted"/>
<dbReference type="EMBL" id="CP053085">
    <property type="protein sequence ID" value="QJR34694.1"/>
    <property type="molecule type" value="Genomic_DNA"/>
</dbReference>